<dbReference type="OrthoDB" id="9902978at2"/>
<dbReference type="RefSeq" id="WP_106395977.1">
    <property type="nucleotide sequence ID" value="NZ_PVNK01000299.1"/>
</dbReference>
<proteinExistence type="predicted"/>
<dbReference type="EMBL" id="PVNK01000299">
    <property type="protein sequence ID" value="PRP90051.1"/>
    <property type="molecule type" value="Genomic_DNA"/>
</dbReference>
<accession>A0A2S9XBH9</accession>
<gene>
    <name evidence="1" type="ORF">ENSA5_68540</name>
</gene>
<organism evidence="1 2">
    <name type="scientific">Enhygromyxa salina</name>
    <dbReference type="NCBI Taxonomy" id="215803"/>
    <lineage>
        <taxon>Bacteria</taxon>
        <taxon>Pseudomonadati</taxon>
        <taxon>Myxococcota</taxon>
        <taxon>Polyangia</taxon>
        <taxon>Nannocystales</taxon>
        <taxon>Nannocystaceae</taxon>
        <taxon>Enhygromyxa</taxon>
    </lineage>
</organism>
<keyword evidence="2" id="KW-1185">Reference proteome</keyword>
<dbReference type="AlphaFoldDB" id="A0A2S9XBH9"/>
<protein>
    <submittedName>
        <fullName evidence="1">Uncharacterized protein</fullName>
    </submittedName>
</protein>
<name>A0A2S9XBH9_9BACT</name>
<evidence type="ECO:0000313" key="2">
    <source>
        <dbReference type="Proteomes" id="UP000237968"/>
    </source>
</evidence>
<dbReference type="Proteomes" id="UP000237968">
    <property type="component" value="Unassembled WGS sequence"/>
</dbReference>
<sequence>MKVGGGAGVACAGDAVQADGVLSFAGSDGVVFVSIPITVERTNDQAVFQVQAQLSPTSELSSGLTELVEVSGTSIRGLINWGLEGESLRATFEYTGQTIGPSGGEGFIVSVAEFE</sequence>
<reference evidence="1 2" key="1">
    <citation type="submission" date="2018-03" db="EMBL/GenBank/DDBJ databases">
        <title>Draft Genome Sequences of the Obligatory Marine Myxobacteria Enhygromyxa salina SWB005.</title>
        <authorList>
            <person name="Poehlein A."/>
            <person name="Moghaddam J.A."/>
            <person name="Harms H."/>
            <person name="Alanjari M."/>
            <person name="Koenig G.M."/>
            <person name="Daniel R."/>
            <person name="Schaeberle T.F."/>
        </authorList>
    </citation>
    <scope>NUCLEOTIDE SEQUENCE [LARGE SCALE GENOMIC DNA]</scope>
    <source>
        <strain evidence="1 2">SWB005</strain>
    </source>
</reference>
<evidence type="ECO:0000313" key="1">
    <source>
        <dbReference type="EMBL" id="PRP90051.1"/>
    </source>
</evidence>
<comment type="caution">
    <text evidence="1">The sequence shown here is derived from an EMBL/GenBank/DDBJ whole genome shotgun (WGS) entry which is preliminary data.</text>
</comment>